<dbReference type="Gene3D" id="3.40.640.10">
    <property type="entry name" value="Type I PLP-dependent aspartate aminotransferase-like (Major domain)"/>
    <property type="match status" value="1"/>
</dbReference>
<proteinExistence type="inferred from homology"/>
<dbReference type="CDD" id="cd00609">
    <property type="entry name" value="AAT_like"/>
    <property type="match status" value="1"/>
</dbReference>
<dbReference type="Pfam" id="PF00155">
    <property type="entry name" value="Aminotran_1_2"/>
    <property type="match status" value="1"/>
</dbReference>
<feature type="domain" description="Aminotransferase class I/classII large" evidence="6">
    <location>
        <begin position="47"/>
        <end position="369"/>
    </location>
</feature>
<dbReference type="AlphaFoldDB" id="A0A6I4TWV2"/>
<dbReference type="Proteomes" id="UP000469430">
    <property type="component" value="Unassembled WGS sequence"/>
</dbReference>
<comment type="caution">
    <text evidence="7">The sequence shown here is derived from an EMBL/GenBank/DDBJ whole genome shotgun (WGS) entry which is preliminary data.</text>
</comment>
<evidence type="ECO:0000313" key="8">
    <source>
        <dbReference type="Proteomes" id="UP000469430"/>
    </source>
</evidence>
<comment type="cofactor">
    <cofactor evidence="1">
        <name>pyridoxal 5'-phosphate</name>
        <dbReference type="ChEBI" id="CHEBI:597326"/>
    </cofactor>
</comment>
<dbReference type="OrthoDB" id="9763453at2"/>
<accession>A0A6I4TWV2</accession>
<dbReference type="PANTHER" id="PTHR43525:SF2">
    <property type="entry name" value="CYSTATHIONINE BETA-LYASE-RELATED"/>
    <property type="match status" value="1"/>
</dbReference>
<dbReference type="InterPro" id="IPR015421">
    <property type="entry name" value="PyrdxlP-dep_Trfase_major"/>
</dbReference>
<evidence type="ECO:0000256" key="1">
    <source>
        <dbReference type="ARBA" id="ARBA00001933"/>
    </source>
</evidence>
<dbReference type="InterPro" id="IPR015422">
    <property type="entry name" value="PyrdxlP-dep_Trfase_small"/>
</dbReference>
<dbReference type="InterPro" id="IPR004839">
    <property type="entry name" value="Aminotransferase_I/II_large"/>
</dbReference>
<dbReference type="GO" id="GO:0008483">
    <property type="term" value="F:transaminase activity"/>
    <property type="evidence" value="ECO:0007669"/>
    <property type="project" value="UniProtKB-KW"/>
</dbReference>
<organism evidence="7 8">
    <name type="scientific">Croceibacterium xixiisoli</name>
    <dbReference type="NCBI Taxonomy" id="1476466"/>
    <lineage>
        <taxon>Bacteria</taxon>
        <taxon>Pseudomonadati</taxon>
        <taxon>Pseudomonadota</taxon>
        <taxon>Alphaproteobacteria</taxon>
        <taxon>Sphingomonadales</taxon>
        <taxon>Erythrobacteraceae</taxon>
        <taxon>Croceibacterium</taxon>
    </lineage>
</organism>
<sequence length="391" mass="41853">MDFTQAFDAISLDTLRATGATKWAAEDGSIGAFVAEMDFGIAPPITAALHAAVDEGAFGYLPARLTEDLRQATAAMLQARHGWDVPPAQVWPVPDVIKALELAITHHSAPGSKVIVPTPAYMPFLLIPPFHQREVIQVPMLDDGGHYSYDLDALDRAFADGGNLLLMCNPHNPTGRVFTQEELAAVAQVVERHQGRVFADEIWAPLVFPGHKYVPYASVSEAAAGHTITAISASKAWNLPGLKCAQVITSNMADQELWQKIGFFAGHGTSNLGVTANIAAYRDGFPWLDQVLAYLQRNAEALAAMVADKLPGVRFARPEGSYIAWLDFRGTAAPVNPAALFKAQAGVHLTDGASCGAGYEGFVRVILATPLPILTEIVERMAGVMQESASA</sequence>
<dbReference type="GO" id="GO:0030170">
    <property type="term" value="F:pyridoxal phosphate binding"/>
    <property type="evidence" value="ECO:0007669"/>
    <property type="project" value="InterPro"/>
</dbReference>
<evidence type="ECO:0000256" key="5">
    <source>
        <dbReference type="ARBA" id="ARBA00037974"/>
    </source>
</evidence>
<evidence type="ECO:0000256" key="3">
    <source>
        <dbReference type="ARBA" id="ARBA00022898"/>
    </source>
</evidence>
<dbReference type="SUPFAM" id="SSF53383">
    <property type="entry name" value="PLP-dependent transferases"/>
    <property type="match status" value="1"/>
</dbReference>
<keyword evidence="8" id="KW-1185">Reference proteome</keyword>
<comment type="similarity">
    <text evidence="5">Belongs to the class-II pyridoxal-phosphate-dependent aminotransferase family. MalY/PatB cystathionine beta-lyase subfamily.</text>
</comment>
<evidence type="ECO:0000256" key="4">
    <source>
        <dbReference type="ARBA" id="ARBA00023239"/>
    </source>
</evidence>
<dbReference type="InterPro" id="IPR051798">
    <property type="entry name" value="Class-II_PLP-Dep_Aminotrans"/>
</dbReference>
<evidence type="ECO:0000256" key="2">
    <source>
        <dbReference type="ARBA" id="ARBA00012224"/>
    </source>
</evidence>
<dbReference type="Gene3D" id="3.90.1150.10">
    <property type="entry name" value="Aspartate Aminotransferase, domain 1"/>
    <property type="match status" value="1"/>
</dbReference>
<keyword evidence="3" id="KW-0663">Pyridoxal phosphate</keyword>
<dbReference type="EMBL" id="WTYJ01000002">
    <property type="protein sequence ID" value="MXO99591.1"/>
    <property type="molecule type" value="Genomic_DNA"/>
</dbReference>
<name>A0A6I4TWV2_9SPHN</name>
<reference evidence="7 8" key="1">
    <citation type="submission" date="2019-12" db="EMBL/GenBank/DDBJ databases">
        <title>Genomic-based taxomic classification of the family Erythrobacteraceae.</title>
        <authorList>
            <person name="Xu L."/>
        </authorList>
    </citation>
    <scope>NUCLEOTIDE SEQUENCE [LARGE SCALE GENOMIC DNA]</scope>
    <source>
        <strain evidence="7 8">S36</strain>
    </source>
</reference>
<dbReference type="InterPro" id="IPR015424">
    <property type="entry name" value="PyrdxlP-dep_Trfase"/>
</dbReference>
<dbReference type="PANTHER" id="PTHR43525">
    <property type="entry name" value="PROTEIN MALY"/>
    <property type="match status" value="1"/>
</dbReference>
<evidence type="ECO:0000259" key="6">
    <source>
        <dbReference type="Pfam" id="PF00155"/>
    </source>
</evidence>
<protein>
    <recommendedName>
        <fullName evidence="2">cysteine-S-conjugate beta-lyase</fullName>
        <ecNumber evidence="2">4.4.1.13</ecNumber>
    </recommendedName>
</protein>
<gene>
    <name evidence="7" type="ORF">GRI97_11390</name>
</gene>
<dbReference type="GO" id="GO:0047804">
    <property type="term" value="F:cysteine-S-conjugate beta-lyase activity"/>
    <property type="evidence" value="ECO:0007669"/>
    <property type="project" value="UniProtKB-EC"/>
</dbReference>
<keyword evidence="7" id="KW-0032">Aminotransferase</keyword>
<dbReference type="RefSeq" id="WP_161391302.1">
    <property type="nucleotide sequence ID" value="NZ_JBHSCP010000001.1"/>
</dbReference>
<evidence type="ECO:0000313" key="7">
    <source>
        <dbReference type="EMBL" id="MXO99591.1"/>
    </source>
</evidence>
<keyword evidence="7" id="KW-0808">Transferase</keyword>
<keyword evidence="4" id="KW-0456">Lyase</keyword>
<dbReference type="EC" id="4.4.1.13" evidence="2"/>